<dbReference type="AlphaFoldDB" id="A0A9X6WL55"/>
<protein>
    <submittedName>
        <fullName evidence="1">Helix-turn-helix domain-containing protein</fullName>
    </submittedName>
</protein>
<dbReference type="RefSeq" id="WP_000273122.1">
    <property type="nucleotide sequence ID" value="NZ_NTTG01000054.1"/>
</dbReference>
<organism evidence="1 2">
    <name type="scientific">Bacillus thuringiensis</name>
    <dbReference type="NCBI Taxonomy" id="1428"/>
    <lineage>
        <taxon>Bacteria</taxon>
        <taxon>Bacillati</taxon>
        <taxon>Bacillota</taxon>
        <taxon>Bacilli</taxon>
        <taxon>Bacillales</taxon>
        <taxon>Bacillaceae</taxon>
        <taxon>Bacillus</taxon>
        <taxon>Bacillus cereus group</taxon>
    </lineage>
</organism>
<evidence type="ECO:0000313" key="2">
    <source>
        <dbReference type="Proteomes" id="UP000224003"/>
    </source>
</evidence>
<dbReference type="EMBL" id="NUVX01000036">
    <property type="protein sequence ID" value="PFJ36902.1"/>
    <property type="molecule type" value="Genomic_DNA"/>
</dbReference>
<accession>A0A9X6WL55</accession>
<dbReference type="Proteomes" id="UP000224003">
    <property type="component" value="Unassembled WGS sequence"/>
</dbReference>
<gene>
    <name evidence="1" type="ORF">COJ15_21470</name>
</gene>
<reference evidence="1 2" key="1">
    <citation type="submission" date="2017-09" db="EMBL/GenBank/DDBJ databases">
        <title>Large-scale bioinformatics analysis of Bacillus genomes uncovers conserved roles of natural products in bacterial physiology.</title>
        <authorList>
            <consortium name="Agbiome Team Llc"/>
            <person name="Bleich R.M."/>
            <person name="Grubbs K.J."/>
            <person name="Santa Maria K.C."/>
            <person name="Allen S.E."/>
            <person name="Farag S."/>
            <person name="Shank E.A."/>
            <person name="Bowers A."/>
        </authorList>
    </citation>
    <scope>NUCLEOTIDE SEQUENCE [LARGE SCALE GENOMIC DNA]</scope>
    <source>
        <strain evidence="1 2">AFS085496</strain>
    </source>
</reference>
<comment type="caution">
    <text evidence="1">The sequence shown here is derived from an EMBL/GenBank/DDBJ whole genome shotgun (WGS) entry which is preliminary data.</text>
</comment>
<proteinExistence type="predicted"/>
<name>A0A9X6WL55_BACTU</name>
<evidence type="ECO:0000313" key="1">
    <source>
        <dbReference type="EMBL" id="PFJ36902.1"/>
    </source>
</evidence>
<sequence length="79" mass="9366">MYELKSEEDIKKIVIDHVLTTSEVLELLNVSRPRLNELVKKERIIPLKQTKNMSLFWRSDVEKLNEELTVLRKKYGPKA</sequence>